<dbReference type="OrthoDB" id="5244662at2759"/>
<dbReference type="AlphaFoldDB" id="A0A167QVZ3"/>
<dbReference type="InterPro" id="IPR027417">
    <property type="entry name" value="P-loop_NTPase"/>
</dbReference>
<sequence length="410" mass="45150">MARLLKKDFCFGHALLTTINNVWAVLTIAAQHGAHQVPVPFPRAMPLPRCSGRTAIPPPRSKTSGFYSSRDGSLRIPGSLPWRRPFVQNCTRWWTANLLPLLTATRSQGWDSSGRKALKIYATGPDDMLSDNEDAADDFESDIDVGDEDGGLRWLSEVTAADPFYTPRTGRVDCQVSATKLSCILAAVLARAIELKQQHRRLIDIVDQSQSDQTVTGRRFNDPKSDVNCFVTSMAVGSVGLNLHHACADGVVAQLSRSISPLTQAAGPIVRLGQEKEVHWDVLVAKDSLTQVQEARICESRLRTSIQGAAAELIAYEVIRMHWGQTFNRIVWEMTLPDSVADYETKVHARFGAARDAEFGESVVHLRRQRKWWEETSTANSAADKNVRGGSLDVLRAVGALAVHGTGQRS</sequence>
<keyword evidence="2" id="KW-1185">Reference proteome</keyword>
<keyword evidence="1" id="KW-0067">ATP-binding</keyword>
<dbReference type="Proteomes" id="UP000076874">
    <property type="component" value="Unassembled WGS sequence"/>
</dbReference>
<comment type="caution">
    <text evidence="1">The sequence shown here is derived from an EMBL/GenBank/DDBJ whole genome shotgun (WGS) entry which is preliminary data.</text>
</comment>
<proteinExistence type="predicted"/>
<keyword evidence="1" id="KW-0547">Nucleotide-binding</keyword>
<reference evidence="1 2" key="1">
    <citation type="journal article" date="2016" name="Genome Biol. Evol.">
        <title>Divergent and convergent evolution of fungal pathogenicity.</title>
        <authorList>
            <person name="Shang Y."/>
            <person name="Xiao G."/>
            <person name="Zheng P."/>
            <person name="Cen K."/>
            <person name="Zhan S."/>
            <person name="Wang C."/>
        </authorList>
    </citation>
    <scope>NUCLEOTIDE SEQUENCE [LARGE SCALE GENOMIC DNA]</scope>
    <source>
        <strain evidence="1 2">RCEF 264</strain>
    </source>
</reference>
<organism evidence="1 2">
    <name type="scientific">Niveomyces insectorum RCEF 264</name>
    <dbReference type="NCBI Taxonomy" id="1081102"/>
    <lineage>
        <taxon>Eukaryota</taxon>
        <taxon>Fungi</taxon>
        <taxon>Dikarya</taxon>
        <taxon>Ascomycota</taxon>
        <taxon>Pezizomycotina</taxon>
        <taxon>Sordariomycetes</taxon>
        <taxon>Hypocreomycetidae</taxon>
        <taxon>Hypocreales</taxon>
        <taxon>Cordycipitaceae</taxon>
        <taxon>Niveomyces</taxon>
    </lineage>
</organism>
<dbReference type="Gene3D" id="3.40.50.300">
    <property type="entry name" value="P-loop containing nucleotide triphosphate hydrolases"/>
    <property type="match status" value="1"/>
</dbReference>
<keyword evidence="1" id="KW-0347">Helicase</keyword>
<dbReference type="EMBL" id="AZHD01000013">
    <property type="protein sequence ID" value="OAA58019.1"/>
    <property type="molecule type" value="Genomic_DNA"/>
</dbReference>
<keyword evidence="1" id="KW-0378">Hydrolase</keyword>
<evidence type="ECO:0000313" key="2">
    <source>
        <dbReference type="Proteomes" id="UP000076874"/>
    </source>
</evidence>
<name>A0A167QVZ3_9HYPO</name>
<accession>A0A167QVZ3</accession>
<protein>
    <submittedName>
        <fullName evidence="1">Snf2 family helicase</fullName>
    </submittedName>
</protein>
<evidence type="ECO:0000313" key="1">
    <source>
        <dbReference type="EMBL" id="OAA58019.1"/>
    </source>
</evidence>
<gene>
    <name evidence="1" type="ORF">SPI_06904</name>
</gene>
<dbReference type="STRING" id="1081102.A0A167QVZ3"/>
<dbReference type="GO" id="GO:0004386">
    <property type="term" value="F:helicase activity"/>
    <property type="evidence" value="ECO:0007669"/>
    <property type="project" value="UniProtKB-KW"/>
</dbReference>
<dbReference type="SUPFAM" id="SSF52540">
    <property type="entry name" value="P-loop containing nucleoside triphosphate hydrolases"/>
    <property type="match status" value="1"/>
</dbReference>